<evidence type="ECO:0000313" key="3">
    <source>
        <dbReference type="Proteomes" id="UP000192997"/>
    </source>
</evidence>
<dbReference type="RefSeq" id="WP_085728281.1">
    <property type="nucleotide sequence ID" value="NZ_NBYN01000043.1"/>
</dbReference>
<dbReference type="EMBL" id="NBYN01000043">
    <property type="protein sequence ID" value="OSO90612.1"/>
    <property type="molecule type" value="Genomic_DNA"/>
</dbReference>
<evidence type="ECO:0000259" key="1">
    <source>
        <dbReference type="Pfam" id="PF00248"/>
    </source>
</evidence>
<dbReference type="InterPro" id="IPR023210">
    <property type="entry name" value="NADP_OxRdtase_dom"/>
</dbReference>
<name>A0A1X4G6F5_9CYAN</name>
<dbReference type="SUPFAM" id="SSF51430">
    <property type="entry name" value="NAD(P)-linked oxidoreductase"/>
    <property type="match status" value="1"/>
</dbReference>
<comment type="caution">
    <text evidence="2">The sequence shown here is derived from an EMBL/GenBank/DDBJ whole genome shotgun (WGS) entry which is preliminary data.</text>
</comment>
<protein>
    <submittedName>
        <fullName evidence="2">Aldo/keto reductase</fullName>
    </submittedName>
</protein>
<dbReference type="PANTHER" id="PTHR43312:SF1">
    <property type="entry name" value="NADP-DEPENDENT OXIDOREDUCTASE DOMAIN-CONTAINING PROTEIN"/>
    <property type="match status" value="1"/>
</dbReference>
<sequence length="291" mass="32588">MRPELIALGTAQFGLSYGVANQKGQVPAREAYQILKYAASVGINTLDTAIAYGNSEECLGSIGVKDWQVISKIPEFPLETYDIQGWVRNSVQGSLERLKTPQLYGLLLHNPQQLLEPQGVELYDALNLLKTEGLVKKIGISVYSPEELTLLFNHFSFDLVQAPFNVVDRSLDQSGWLNRLSGLGVEVHVRSIFLQGLLLMQAEQRPAYFQSWAALWKAWEEWLLVTGITPLQACLAFVLHYPGINRVVVGVDSLEQLQEILSATRIKSVTLPDYLYSNDTDLINPAQWRLT</sequence>
<organism evidence="2 3">
    <name type="scientific">Cylindrospermopsis raciborskii CENA303</name>
    <dbReference type="NCBI Taxonomy" id="1170769"/>
    <lineage>
        <taxon>Bacteria</taxon>
        <taxon>Bacillati</taxon>
        <taxon>Cyanobacteriota</taxon>
        <taxon>Cyanophyceae</taxon>
        <taxon>Nostocales</taxon>
        <taxon>Aphanizomenonaceae</taxon>
        <taxon>Cylindrospermopsis</taxon>
    </lineage>
</organism>
<dbReference type="GO" id="GO:0016491">
    <property type="term" value="F:oxidoreductase activity"/>
    <property type="evidence" value="ECO:0007669"/>
    <property type="project" value="InterPro"/>
</dbReference>
<gene>
    <name evidence="2" type="ORF">B7O87_09330</name>
</gene>
<dbReference type="Gene3D" id="3.20.20.100">
    <property type="entry name" value="NADP-dependent oxidoreductase domain"/>
    <property type="match status" value="1"/>
</dbReference>
<dbReference type="InterPro" id="IPR020471">
    <property type="entry name" value="AKR"/>
</dbReference>
<dbReference type="CDD" id="cd19097">
    <property type="entry name" value="AKR_unchar"/>
    <property type="match status" value="1"/>
</dbReference>
<evidence type="ECO:0000313" key="2">
    <source>
        <dbReference type="EMBL" id="OSO90612.1"/>
    </source>
</evidence>
<dbReference type="PRINTS" id="PR00069">
    <property type="entry name" value="ALDKETRDTASE"/>
</dbReference>
<dbReference type="InterPro" id="IPR053135">
    <property type="entry name" value="AKR2_Oxidoreductase"/>
</dbReference>
<dbReference type="InterPro" id="IPR036812">
    <property type="entry name" value="NAD(P)_OxRdtase_dom_sf"/>
</dbReference>
<accession>A0A1X4G6F5</accession>
<proteinExistence type="predicted"/>
<dbReference type="PANTHER" id="PTHR43312">
    <property type="entry name" value="D-THREO-ALDOSE 1-DEHYDROGENASE"/>
    <property type="match status" value="1"/>
</dbReference>
<dbReference type="Pfam" id="PF00248">
    <property type="entry name" value="Aldo_ket_red"/>
    <property type="match status" value="1"/>
</dbReference>
<dbReference type="Proteomes" id="UP000192997">
    <property type="component" value="Unassembled WGS sequence"/>
</dbReference>
<reference evidence="3" key="1">
    <citation type="submission" date="2017-04" db="EMBL/GenBank/DDBJ databases">
        <authorList>
            <person name="Abreu V.A."/>
            <person name="Popin R.V."/>
            <person name="Rigonato J."/>
            <person name="Andreote A.P."/>
            <person name="Schaker P.C."/>
            <person name="Hoff-Risseti C."/>
            <person name="Alvarenga D.O."/>
            <person name="Varani A.M."/>
            <person name="Fiore M.F."/>
        </authorList>
    </citation>
    <scope>NUCLEOTIDE SEQUENCE [LARGE SCALE GENOMIC DNA]</scope>
    <source>
        <strain evidence="3">CENA303</strain>
    </source>
</reference>
<dbReference type="AlphaFoldDB" id="A0A1X4G6F5"/>
<feature type="domain" description="NADP-dependent oxidoreductase" evidence="1">
    <location>
        <begin position="6"/>
        <end position="265"/>
    </location>
</feature>